<reference evidence="3" key="2">
    <citation type="submission" date="2009-10" db="EMBL/GenBank/DDBJ databases">
        <title>The genome sequence of Streptomyces pristinaespiralis strain ATCC 25486.</title>
        <authorList>
            <consortium name="The Broad Institute Genome Sequencing Platform"/>
            <consortium name="Broad Institute Microbial Sequencing Center"/>
            <person name="Fischbach M."/>
            <person name="Godfrey P."/>
            <person name="Ward D."/>
            <person name="Young S."/>
            <person name="Zeng Q."/>
            <person name="Koehrsen M."/>
            <person name="Alvarado L."/>
            <person name="Berlin A.M."/>
            <person name="Bochicchio J."/>
            <person name="Borenstein D."/>
            <person name="Chapman S.B."/>
            <person name="Chen Z."/>
            <person name="Engels R."/>
            <person name="Freedman E."/>
            <person name="Gellesch M."/>
            <person name="Goldberg J."/>
            <person name="Griggs A."/>
            <person name="Gujja S."/>
            <person name="Heilman E.R."/>
            <person name="Heiman D.I."/>
            <person name="Hepburn T.A."/>
            <person name="Howarth C."/>
            <person name="Jen D."/>
            <person name="Larson L."/>
            <person name="Lewis B."/>
            <person name="Mehta T."/>
            <person name="Park D."/>
            <person name="Pearson M."/>
            <person name="Richards J."/>
            <person name="Roberts A."/>
            <person name="Saif S."/>
            <person name="Shea T.D."/>
            <person name="Shenoy N."/>
            <person name="Sisk P."/>
            <person name="Stolte C."/>
            <person name="Sykes S.N."/>
            <person name="Thomson T."/>
            <person name="Walk T."/>
            <person name="White J."/>
            <person name="Yandava C."/>
            <person name="Straight P."/>
            <person name="Clardy J."/>
            <person name="Hung D."/>
            <person name="Kolter R."/>
            <person name="Mekalanos J."/>
            <person name="Walker S."/>
            <person name="Walsh C.T."/>
            <person name="Wieland-Brown L.C."/>
            <person name="Haas B."/>
            <person name="Nusbaum C."/>
            <person name="Birren B."/>
        </authorList>
    </citation>
    <scope>NUCLEOTIDE SEQUENCE [LARGE SCALE GENOMIC DNA]</scope>
    <source>
        <strain evidence="3">ATCC 25486 / DSM 40338 / CBS 914.69 / JCM 4507 / NBRC 13074 / NRRL 2958 / 5647</strain>
    </source>
</reference>
<sequence length="217" mass="22701">MPDEVEGVRSPAPWLPRQHPAAPVRADLEAALTVELASVAAGARRRMLRDGDRQIDTAHLLHSLMEQDPEVRAVFGSPTQVARVLGYLVQRSIGYGLAWQGSVEDSGALPVTRDGGATRRLPSSDPVAPDRSRAPGRPDGVALPELPGWSPSAVAALAGALAGARLRGDARAEGIDVLARIAADRDCRAAEVLRRAGVDVSLLAARIAERVSAGPAA</sequence>
<gene>
    <name evidence="2" type="ORF">SSDG_01015</name>
</gene>
<dbReference type="Gene3D" id="1.10.1780.10">
    <property type="entry name" value="Clp, N-terminal domain"/>
    <property type="match status" value="1"/>
</dbReference>
<dbReference type="InterPro" id="IPR036628">
    <property type="entry name" value="Clp_N_dom_sf"/>
</dbReference>
<dbReference type="AlphaFoldDB" id="B5H7X0"/>
<keyword evidence="3" id="KW-1185">Reference proteome</keyword>
<evidence type="ECO:0000256" key="1">
    <source>
        <dbReference type="SAM" id="MobiDB-lite"/>
    </source>
</evidence>
<dbReference type="HOGENOM" id="CLU_099052_1_0_11"/>
<accession>B5H7X0</accession>
<proteinExistence type="predicted"/>
<feature type="region of interest" description="Disordered" evidence="1">
    <location>
        <begin position="109"/>
        <end position="140"/>
    </location>
</feature>
<evidence type="ECO:0000313" key="3">
    <source>
        <dbReference type="Proteomes" id="UP000002805"/>
    </source>
</evidence>
<reference evidence="3" key="1">
    <citation type="submission" date="2008-02" db="EMBL/GenBank/DDBJ databases">
        <authorList>
            <consortium name="The Broad Institute Genome Sequencing Platform"/>
            <person name="Fischbach M."/>
            <person name="Ward D."/>
            <person name="Young S."/>
            <person name="Jaffe D."/>
            <person name="Gnerre S."/>
            <person name="Berlin A."/>
            <person name="Heiman D."/>
            <person name="Hepburn T."/>
            <person name="Sykes S."/>
            <person name="Alvarado L."/>
            <person name="Kodira C.D."/>
            <person name="Straight P."/>
            <person name="Clardy J."/>
            <person name="Hung D."/>
            <person name="Kolter R."/>
            <person name="Mekalanos J."/>
            <person name="Walker S."/>
            <person name="Walsh C.T."/>
            <person name="Lander E."/>
            <person name="Galagan J."/>
            <person name="Nusbaum C."/>
            <person name="Birren B."/>
        </authorList>
    </citation>
    <scope>NUCLEOTIDE SEQUENCE [LARGE SCALE GENOMIC DNA]</scope>
    <source>
        <strain evidence="3">ATCC 25486 / DSM 40338 / CBS 914.69 / JCM 4507 / NBRC 13074 / NRRL 2958 / 5647</strain>
    </source>
</reference>
<organism evidence="2 3">
    <name type="scientific">Streptomyces pristinaespiralis (strain ATCC 25486 / DSM 40338 / CBS 914.69 / JCM 4507 / KCC S-0507 / NBRC 13074 / NRRL 2958 / 5647)</name>
    <dbReference type="NCBI Taxonomy" id="457429"/>
    <lineage>
        <taxon>Bacteria</taxon>
        <taxon>Bacillati</taxon>
        <taxon>Actinomycetota</taxon>
        <taxon>Actinomycetes</taxon>
        <taxon>Kitasatosporales</taxon>
        <taxon>Streptomycetaceae</taxon>
        <taxon>Streptomyces</taxon>
    </lineage>
</organism>
<evidence type="ECO:0000313" key="2">
    <source>
        <dbReference type="EMBL" id="EDY62931.1"/>
    </source>
</evidence>
<name>B5H7X0_STRE2</name>
<dbReference type="EMBL" id="CM000950">
    <property type="protein sequence ID" value="EDY62931.1"/>
    <property type="molecule type" value="Genomic_DNA"/>
</dbReference>
<protein>
    <recommendedName>
        <fullName evidence="4">Peptidase</fullName>
    </recommendedName>
</protein>
<evidence type="ECO:0008006" key="4">
    <source>
        <dbReference type="Google" id="ProtNLM"/>
    </source>
</evidence>
<dbReference type="Proteomes" id="UP000002805">
    <property type="component" value="Chromosome"/>
</dbReference>
<dbReference type="eggNOG" id="ENOG50342ZB">
    <property type="taxonomic scope" value="Bacteria"/>
</dbReference>